<dbReference type="EMBL" id="LFZO01000050">
    <property type="protein sequence ID" value="KXT15790.1"/>
    <property type="molecule type" value="Genomic_DNA"/>
</dbReference>
<comment type="caution">
    <text evidence="1">The sequence shown here is derived from an EMBL/GenBank/DDBJ whole genome shotgun (WGS) entry which is preliminary data.</text>
</comment>
<reference evidence="1 2" key="1">
    <citation type="submission" date="2015-07" db="EMBL/GenBank/DDBJ databases">
        <title>Comparative genomics of the Sigatoka disease complex on banana suggests a link between parallel evolutionary changes in Pseudocercospora fijiensis and Pseudocercospora eumusae and increased virulence on the banana host.</title>
        <authorList>
            <person name="Chang T.-C."/>
            <person name="Salvucci A."/>
            <person name="Crous P.W."/>
            <person name="Stergiopoulos I."/>
        </authorList>
    </citation>
    <scope>NUCLEOTIDE SEQUENCE [LARGE SCALE GENOMIC DNA]</scope>
    <source>
        <strain evidence="1 2">CBS 116634</strain>
    </source>
</reference>
<dbReference type="OrthoDB" id="10340541at2759"/>
<name>A0A139IMB5_9PEZI</name>
<evidence type="ECO:0000313" key="2">
    <source>
        <dbReference type="Proteomes" id="UP000073492"/>
    </source>
</evidence>
<keyword evidence="2" id="KW-1185">Reference proteome</keyword>
<organism evidence="1 2">
    <name type="scientific">Pseudocercospora musae</name>
    <dbReference type="NCBI Taxonomy" id="113226"/>
    <lineage>
        <taxon>Eukaryota</taxon>
        <taxon>Fungi</taxon>
        <taxon>Dikarya</taxon>
        <taxon>Ascomycota</taxon>
        <taxon>Pezizomycotina</taxon>
        <taxon>Dothideomycetes</taxon>
        <taxon>Dothideomycetidae</taxon>
        <taxon>Mycosphaerellales</taxon>
        <taxon>Mycosphaerellaceae</taxon>
        <taxon>Pseudocercospora</taxon>
    </lineage>
</organism>
<dbReference type="AlphaFoldDB" id="A0A139IMB5"/>
<proteinExistence type="predicted"/>
<sequence>MIEARQADPSTGFRLTAINGLDEELQNRVICMEEHRSLAPCAERVSQLENAVVVDRRHRLNDIAELRQDIARLQACANAHLKEEVGERASRRSRPPVLSIGRIW</sequence>
<evidence type="ECO:0000313" key="1">
    <source>
        <dbReference type="EMBL" id="KXT15790.1"/>
    </source>
</evidence>
<gene>
    <name evidence="1" type="ORF">AC579_6254</name>
</gene>
<dbReference type="Proteomes" id="UP000073492">
    <property type="component" value="Unassembled WGS sequence"/>
</dbReference>
<protein>
    <submittedName>
        <fullName evidence="1">Uncharacterized protein</fullName>
    </submittedName>
</protein>
<accession>A0A139IMB5</accession>